<protein>
    <recommendedName>
        <fullName evidence="1">N-acetyltransferase domain-containing protein</fullName>
    </recommendedName>
</protein>
<dbReference type="InterPro" id="IPR016181">
    <property type="entry name" value="Acyl_CoA_acyltransferase"/>
</dbReference>
<dbReference type="PROSITE" id="PS51186">
    <property type="entry name" value="GNAT"/>
    <property type="match status" value="1"/>
</dbReference>
<name>A0ABP8PDW8_9NOCA</name>
<sequence length="243" mass="26515">MVRGPLFPPCEVVEARDRVSMRISPLTLDGFDQLPRHARRCVFWEMDPAALRDSREFADPEFEKEAWLSMVMLEWGSCGQVATLEGRPAGCAFYSPPGTVPRAKLFPTSPVSPDAVLLTTMRLEPAAELDGVGPSLIQAVVSDLVRRGVRALEAFGIVRGPDDDRPGGAGAECGPVECMIEAGFLEDMGFEVVAAHHRYPRLRLELDRAHGWKADVESALERLLMAAAVTVTDSEQKSTVGVL</sequence>
<organism evidence="2 3">
    <name type="scientific">Rhodococcus olei</name>
    <dbReference type="NCBI Taxonomy" id="2161675"/>
    <lineage>
        <taxon>Bacteria</taxon>
        <taxon>Bacillati</taxon>
        <taxon>Actinomycetota</taxon>
        <taxon>Actinomycetes</taxon>
        <taxon>Mycobacteriales</taxon>
        <taxon>Nocardiaceae</taxon>
        <taxon>Rhodococcus</taxon>
    </lineage>
</organism>
<evidence type="ECO:0000313" key="3">
    <source>
        <dbReference type="Proteomes" id="UP001501183"/>
    </source>
</evidence>
<keyword evidence="3" id="KW-1185">Reference proteome</keyword>
<comment type="caution">
    <text evidence="2">The sequence shown here is derived from an EMBL/GenBank/DDBJ whole genome shotgun (WGS) entry which is preliminary data.</text>
</comment>
<dbReference type="SUPFAM" id="SSF55729">
    <property type="entry name" value="Acyl-CoA N-acyltransferases (Nat)"/>
    <property type="match status" value="1"/>
</dbReference>
<accession>A0ABP8PDW8</accession>
<feature type="domain" description="N-acetyltransferase" evidence="1">
    <location>
        <begin position="41"/>
        <end position="207"/>
    </location>
</feature>
<reference evidence="3" key="1">
    <citation type="journal article" date="2019" name="Int. J. Syst. Evol. Microbiol.">
        <title>The Global Catalogue of Microorganisms (GCM) 10K type strain sequencing project: providing services to taxonomists for standard genome sequencing and annotation.</title>
        <authorList>
            <consortium name="The Broad Institute Genomics Platform"/>
            <consortium name="The Broad Institute Genome Sequencing Center for Infectious Disease"/>
            <person name="Wu L."/>
            <person name="Ma J."/>
        </authorList>
    </citation>
    <scope>NUCLEOTIDE SEQUENCE [LARGE SCALE GENOMIC DNA]</scope>
    <source>
        <strain evidence="3">JCM 32206</strain>
    </source>
</reference>
<evidence type="ECO:0000259" key="1">
    <source>
        <dbReference type="PROSITE" id="PS51186"/>
    </source>
</evidence>
<dbReference type="Gene3D" id="3.40.630.30">
    <property type="match status" value="1"/>
</dbReference>
<gene>
    <name evidence="2" type="ORF">GCM10023094_39220</name>
</gene>
<dbReference type="EMBL" id="BAABFB010000059">
    <property type="protein sequence ID" value="GAA4484977.1"/>
    <property type="molecule type" value="Genomic_DNA"/>
</dbReference>
<evidence type="ECO:0000313" key="2">
    <source>
        <dbReference type="EMBL" id="GAA4484977.1"/>
    </source>
</evidence>
<dbReference type="Proteomes" id="UP001501183">
    <property type="component" value="Unassembled WGS sequence"/>
</dbReference>
<dbReference type="InterPro" id="IPR000182">
    <property type="entry name" value="GNAT_dom"/>
</dbReference>
<proteinExistence type="predicted"/>